<dbReference type="Gene3D" id="2.60.40.1080">
    <property type="match status" value="1"/>
</dbReference>
<dbReference type="InterPro" id="IPR008964">
    <property type="entry name" value="Invasin/intimin_cell_adhesion"/>
</dbReference>
<gene>
    <name evidence="2" type="ORF">NU887_06275</name>
</gene>
<evidence type="ECO:0000313" key="3">
    <source>
        <dbReference type="Proteomes" id="UP001142175"/>
    </source>
</evidence>
<evidence type="ECO:0000259" key="1">
    <source>
        <dbReference type="SMART" id="SM00635"/>
    </source>
</evidence>
<sequence length="544" mass="60971">MKTYFNYFKSIPKFNLWKIQFWLFLSVVLVAWSCSESIFDDEDINNDIAILSQSLSSTFGKMGVSDAANGGNVDEFYFLAPTIGQEPKFNGKFNPNLSPIVEISDDFEFKTVLHSFSREGSGSNKIILNSVEEFYEAQWDTSKSRAEKGKIYRVRVRIGEKVLGFVDVAIVSKETKKLDNNIVPLVEKQTLRVVYRLEDKTCPARIEITPKEATILVDGEQKFEAKVYNFYGELLENLKVEWFVSEEEVASVDQNGLAKGKKFGLTKVSAKSFDVEGSADLFVQESVAPRPGRDVVVFNDVNHIDNTSLNNPNNLLLVRNLINYTTVGDRANGTRVWFDCGRNSGYPESCNTSGTHSRLHNEIRNYGFDLDFINSSNTPLTSIPDDVKILFLWLPKVQFSVAEINEMKSFAEEGGRIIFIGEWDGFYTSVGLAVENQFLINMGAFMRNVGNAVDCGYNILPGTSLRPHPIMRDMTNVTIACASVIELGPNDFALYYNSRNNLVLAGVAQIDTAPITELKSSRLDPGFLNARRNAELDPEKSTGY</sequence>
<reference evidence="2" key="1">
    <citation type="submission" date="2022-08" db="EMBL/GenBank/DDBJ databases">
        <authorList>
            <person name="Zhang D."/>
        </authorList>
    </citation>
    <scope>NUCLEOTIDE SEQUENCE</scope>
    <source>
        <strain evidence="2">XJ19-11</strain>
    </source>
</reference>
<dbReference type="SUPFAM" id="SSF49373">
    <property type="entry name" value="Invasin/intimin cell-adhesion fragments"/>
    <property type="match status" value="1"/>
</dbReference>
<feature type="domain" description="BIG2" evidence="1">
    <location>
        <begin position="202"/>
        <end position="282"/>
    </location>
</feature>
<dbReference type="EMBL" id="JANSUY010000003">
    <property type="protein sequence ID" value="MCR9014636.1"/>
    <property type="molecule type" value="Genomic_DNA"/>
</dbReference>
<keyword evidence="3" id="KW-1185">Reference proteome</keyword>
<name>A0A9X2P2T3_9BACT</name>
<dbReference type="InterPro" id="IPR003343">
    <property type="entry name" value="Big_2"/>
</dbReference>
<dbReference type="SMART" id="SM00635">
    <property type="entry name" value="BID_2"/>
    <property type="match status" value="1"/>
</dbReference>
<accession>A0A9X2P2T3</accession>
<comment type="caution">
    <text evidence="2">The sequence shown here is derived from an EMBL/GenBank/DDBJ whole genome shotgun (WGS) entry which is preliminary data.</text>
</comment>
<evidence type="ECO:0000313" key="2">
    <source>
        <dbReference type="EMBL" id="MCR9014636.1"/>
    </source>
</evidence>
<organism evidence="2 3">
    <name type="scientific">Aquiflexum gelatinilyticum</name>
    <dbReference type="NCBI Taxonomy" id="2961943"/>
    <lineage>
        <taxon>Bacteria</taxon>
        <taxon>Pseudomonadati</taxon>
        <taxon>Bacteroidota</taxon>
        <taxon>Cytophagia</taxon>
        <taxon>Cytophagales</taxon>
        <taxon>Cyclobacteriaceae</taxon>
        <taxon>Aquiflexum</taxon>
    </lineage>
</organism>
<dbReference type="AlphaFoldDB" id="A0A9X2P2T3"/>
<dbReference type="Pfam" id="PF02368">
    <property type="entry name" value="Big_2"/>
    <property type="match status" value="1"/>
</dbReference>
<dbReference type="RefSeq" id="WP_258422518.1">
    <property type="nucleotide sequence ID" value="NZ_JANSUY010000003.1"/>
</dbReference>
<dbReference type="Proteomes" id="UP001142175">
    <property type="component" value="Unassembled WGS sequence"/>
</dbReference>
<protein>
    <submittedName>
        <fullName evidence="2">Ig-like domain-containing protein</fullName>
    </submittedName>
</protein>
<proteinExistence type="predicted"/>